<evidence type="ECO:0000256" key="2">
    <source>
        <dbReference type="ARBA" id="ARBA00022898"/>
    </source>
</evidence>
<dbReference type="InterPro" id="IPR015424">
    <property type="entry name" value="PyrdxlP-dep_Trfase"/>
</dbReference>
<organism evidence="4 5">
    <name type="scientific">Streptomyces stramineus</name>
    <dbReference type="NCBI Taxonomy" id="173861"/>
    <lineage>
        <taxon>Bacteria</taxon>
        <taxon>Bacillati</taxon>
        <taxon>Actinomycetota</taxon>
        <taxon>Actinomycetes</taxon>
        <taxon>Kitasatosporales</taxon>
        <taxon>Streptomycetaceae</taxon>
        <taxon>Streptomyces</taxon>
    </lineage>
</organism>
<keyword evidence="4" id="KW-0032">Aminotransferase</keyword>
<dbReference type="Pfam" id="PF00202">
    <property type="entry name" value="Aminotran_3"/>
    <property type="match status" value="1"/>
</dbReference>
<dbReference type="GO" id="GO:0008483">
    <property type="term" value="F:transaminase activity"/>
    <property type="evidence" value="ECO:0007669"/>
    <property type="project" value="UniProtKB-KW"/>
</dbReference>
<gene>
    <name evidence="4" type="ORF">GCM10009544_27230</name>
</gene>
<dbReference type="PANTHER" id="PTHR45688:SF13">
    <property type="entry name" value="ALANINE--GLYOXYLATE AMINOTRANSFERASE 2-LIKE"/>
    <property type="match status" value="1"/>
</dbReference>
<accession>A0ABN0ZYR4</accession>
<dbReference type="Proteomes" id="UP001499895">
    <property type="component" value="Unassembled WGS sequence"/>
</dbReference>
<name>A0ABN0ZYR4_9ACTN</name>
<evidence type="ECO:0000256" key="3">
    <source>
        <dbReference type="RuleBase" id="RU003560"/>
    </source>
</evidence>
<reference evidence="4 5" key="1">
    <citation type="journal article" date="2019" name="Int. J. Syst. Evol. Microbiol.">
        <title>The Global Catalogue of Microorganisms (GCM) 10K type strain sequencing project: providing services to taxonomists for standard genome sequencing and annotation.</title>
        <authorList>
            <consortium name="The Broad Institute Genomics Platform"/>
            <consortium name="The Broad Institute Genome Sequencing Center for Infectious Disease"/>
            <person name="Wu L."/>
            <person name="Ma J."/>
        </authorList>
    </citation>
    <scope>NUCLEOTIDE SEQUENCE [LARGE SCALE GENOMIC DNA]</scope>
    <source>
        <strain evidence="4 5">JCM 10649</strain>
    </source>
</reference>
<keyword evidence="5" id="KW-1185">Reference proteome</keyword>
<dbReference type="SUPFAM" id="SSF53383">
    <property type="entry name" value="PLP-dependent transferases"/>
    <property type="match status" value="1"/>
</dbReference>
<comment type="caution">
    <text evidence="4">The sequence shown here is derived from an EMBL/GenBank/DDBJ whole genome shotgun (WGS) entry which is preliminary data.</text>
</comment>
<dbReference type="Gene3D" id="3.90.1150.10">
    <property type="entry name" value="Aspartate Aminotransferase, domain 1"/>
    <property type="match status" value="1"/>
</dbReference>
<dbReference type="RefSeq" id="WP_344089867.1">
    <property type="nucleotide sequence ID" value="NZ_BAAAHB010000024.1"/>
</dbReference>
<dbReference type="InterPro" id="IPR015421">
    <property type="entry name" value="PyrdxlP-dep_Trfase_major"/>
</dbReference>
<dbReference type="PANTHER" id="PTHR45688">
    <property type="match status" value="1"/>
</dbReference>
<keyword evidence="4" id="KW-0808">Transferase</keyword>
<protein>
    <submittedName>
        <fullName evidence="4">Aspartate aminotransferase family protein</fullName>
    </submittedName>
</protein>
<dbReference type="InterPro" id="IPR005814">
    <property type="entry name" value="Aminotrans_3"/>
</dbReference>
<evidence type="ECO:0000313" key="5">
    <source>
        <dbReference type="Proteomes" id="UP001499895"/>
    </source>
</evidence>
<comment type="similarity">
    <text evidence="1 3">Belongs to the class-III pyridoxal-phosphate-dependent aminotransferase family.</text>
</comment>
<dbReference type="EMBL" id="BAAAHB010000024">
    <property type="protein sequence ID" value="GAA0463312.1"/>
    <property type="molecule type" value="Genomic_DNA"/>
</dbReference>
<sequence length="452" mass="48366">MTSVDQPSAPTTAFEADIDRRERALLDAAQRYSFRGRIDTSAFSGPVFASARGSVVTDLRGNDYLDFNSGQMCAALGHNHPRVLAAIQEACETMLHAHSSHFNVKEIELAVRLGELLPDPLTRSLFGESGADANELALLLARIYTGGREVFSPHVSYHGLSASARSVTFAGWRRGHGSLPGDSHALIAPYCYRCPLAKSFPSCGFACLDTSFELVDAQSTDQPAAVITEPLFSAGGVIDPPQGWLARLRELCHERGMLLVVDDEQTGLGKLGTLFGFDDEGIVPDIVTLAKHLGGGVGISSVSTTDEIEDKVVGAGLTVTRSHSNDPLLCAAGVASIDIVVEEDVPAKARALGERLREHLTALSERFDLIGDIRGRGMLVGVELVRDRDTKEPAFAEGNAIGRQCFEAGLIFSVRRGGSVLRFVPPSTTTLSQVDQAMETFAKVLEEVSTAS</sequence>
<dbReference type="PIRSF" id="PIRSF000521">
    <property type="entry name" value="Transaminase_4ab_Lys_Orn"/>
    <property type="match status" value="1"/>
</dbReference>
<evidence type="ECO:0000313" key="4">
    <source>
        <dbReference type="EMBL" id="GAA0463312.1"/>
    </source>
</evidence>
<keyword evidence="2 3" id="KW-0663">Pyridoxal phosphate</keyword>
<dbReference type="InterPro" id="IPR015422">
    <property type="entry name" value="PyrdxlP-dep_Trfase_small"/>
</dbReference>
<dbReference type="CDD" id="cd00610">
    <property type="entry name" value="OAT_like"/>
    <property type="match status" value="1"/>
</dbReference>
<proteinExistence type="inferred from homology"/>
<dbReference type="Gene3D" id="3.40.640.10">
    <property type="entry name" value="Type I PLP-dependent aspartate aminotransferase-like (Major domain)"/>
    <property type="match status" value="1"/>
</dbReference>
<evidence type="ECO:0000256" key="1">
    <source>
        <dbReference type="ARBA" id="ARBA00008954"/>
    </source>
</evidence>